<sequence>MPYGTGSETQRLQHLSLAQLAKLRGKLLTVAPAAQRSRGYYETVLRKPRGEWLPEVEDVPGVATSSTAVTFRRSSSLYATGRGVRSLVDGRLPRNEGKSLGEIAKTLKIPRSSVQTVLRNWAAKGLLNTKPRSERPSLLTQREQREIVNRIKAEPQTNAVKMPNLSLDCYEKTVIMDEFPTPFFSTCCSLAMRSTLVTLMLVVTVTLILFCDIFVTLIFQFSRSSAGLWVCKPCENQAECEATPVDICIWGEVRDACNRRVCAKGPGERCGGSLNILGQCGEGLMCKSDEKCYGCSIQTMQCYNE</sequence>
<dbReference type="Gene3D" id="4.10.40.20">
    <property type="match status" value="1"/>
</dbReference>
<accession>A0AAV8XWZ4</accession>
<dbReference type="EMBL" id="JAPWTK010000305">
    <property type="protein sequence ID" value="KAJ8942999.1"/>
    <property type="molecule type" value="Genomic_DNA"/>
</dbReference>
<comment type="caution">
    <text evidence="3">The sequence shown here is derived from an EMBL/GenBank/DDBJ whole genome shotgun (WGS) entry which is preliminary data.</text>
</comment>
<name>A0AAV8XWZ4_9CUCU</name>
<proteinExistence type="predicted"/>
<dbReference type="AlphaFoldDB" id="A0AAV8XWZ4"/>
<dbReference type="Proteomes" id="UP001162162">
    <property type="component" value="Unassembled WGS sequence"/>
</dbReference>
<evidence type="ECO:0000256" key="2">
    <source>
        <dbReference type="SAM" id="Phobius"/>
    </source>
</evidence>
<gene>
    <name evidence="3" type="ORF">NQ318_008317</name>
</gene>
<feature type="transmembrane region" description="Helical" evidence="2">
    <location>
        <begin position="196"/>
        <end position="219"/>
    </location>
</feature>
<dbReference type="InterPro" id="IPR009057">
    <property type="entry name" value="Homeodomain-like_sf"/>
</dbReference>
<protein>
    <submittedName>
        <fullName evidence="3">Uncharacterized protein</fullName>
    </submittedName>
</protein>
<evidence type="ECO:0000313" key="4">
    <source>
        <dbReference type="Proteomes" id="UP001162162"/>
    </source>
</evidence>
<keyword evidence="4" id="KW-1185">Reference proteome</keyword>
<dbReference type="InterPro" id="IPR010850">
    <property type="entry name" value="Neuroparsin"/>
</dbReference>
<evidence type="ECO:0000256" key="1">
    <source>
        <dbReference type="ARBA" id="ARBA00004123"/>
    </source>
</evidence>
<dbReference type="InterPro" id="IPR036388">
    <property type="entry name" value="WH-like_DNA-bd_sf"/>
</dbReference>
<dbReference type="SUPFAM" id="SSF46689">
    <property type="entry name" value="Homeodomain-like"/>
    <property type="match status" value="1"/>
</dbReference>
<reference evidence="3" key="1">
    <citation type="journal article" date="2023" name="Insect Mol. Biol.">
        <title>Genome sequencing provides insights into the evolution of gene families encoding plant cell wall-degrading enzymes in longhorned beetles.</title>
        <authorList>
            <person name="Shin N.R."/>
            <person name="Okamura Y."/>
            <person name="Kirsch R."/>
            <person name="Pauchet Y."/>
        </authorList>
    </citation>
    <scope>NUCLEOTIDE SEQUENCE</scope>
    <source>
        <strain evidence="3">AMC_N1</strain>
    </source>
</reference>
<dbReference type="GO" id="GO:0005634">
    <property type="term" value="C:nucleus"/>
    <property type="evidence" value="ECO:0007669"/>
    <property type="project" value="UniProtKB-SubCell"/>
</dbReference>
<keyword evidence="2" id="KW-0812">Transmembrane</keyword>
<keyword evidence="2" id="KW-1133">Transmembrane helix</keyword>
<evidence type="ECO:0000313" key="3">
    <source>
        <dbReference type="EMBL" id="KAJ8942999.1"/>
    </source>
</evidence>
<dbReference type="Gene3D" id="1.10.10.10">
    <property type="entry name" value="Winged helix-like DNA-binding domain superfamily/Winged helix DNA-binding domain"/>
    <property type="match status" value="1"/>
</dbReference>
<organism evidence="3 4">
    <name type="scientific">Aromia moschata</name>
    <dbReference type="NCBI Taxonomy" id="1265417"/>
    <lineage>
        <taxon>Eukaryota</taxon>
        <taxon>Metazoa</taxon>
        <taxon>Ecdysozoa</taxon>
        <taxon>Arthropoda</taxon>
        <taxon>Hexapoda</taxon>
        <taxon>Insecta</taxon>
        <taxon>Pterygota</taxon>
        <taxon>Neoptera</taxon>
        <taxon>Endopterygota</taxon>
        <taxon>Coleoptera</taxon>
        <taxon>Polyphaga</taxon>
        <taxon>Cucujiformia</taxon>
        <taxon>Chrysomeloidea</taxon>
        <taxon>Cerambycidae</taxon>
        <taxon>Cerambycinae</taxon>
        <taxon>Callichromatini</taxon>
        <taxon>Aromia</taxon>
    </lineage>
</organism>
<keyword evidence="2" id="KW-0472">Membrane</keyword>
<dbReference type="Pfam" id="PF07327">
    <property type="entry name" value="Neuroparsin"/>
    <property type="match status" value="1"/>
</dbReference>
<comment type="subcellular location">
    <subcellularLocation>
        <location evidence="1">Nucleus</location>
    </subcellularLocation>
</comment>